<accession>A0A562V9H7</accession>
<evidence type="ECO:0000313" key="2">
    <source>
        <dbReference type="EMBL" id="TWJ14523.1"/>
    </source>
</evidence>
<keyword evidence="3" id="KW-1185">Reference proteome</keyword>
<proteinExistence type="predicted"/>
<keyword evidence="1" id="KW-1133">Transmembrane helix</keyword>
<evidence type="ECO:0000313" key="3">
    <source>
        <dbReference type="Proteomes" id="UP000321617"/>
    </source>
</evidence>
<keyword evidence="1" id="KW-0812">Transmembrane</keyword>
<feature type="transmembrane region" description="Helical" evidence="1">
    <location>
        <begin position="41"/>
        <end position="67"/>
    </location>
</feature>
<feature type="transmembrane region" description="Helical" evidence="1">
    <location>
        <begin position="79"/>
        <end position="98"/>
    </location>
</feature>
<keyword evidence="1" id="KW-0472">Membrane</keyword>
<protein>
    <submittedName>
        <fullName evidence="2">Uncharacterized protein</fullName>
    </submittedName>
</protein>
<gene>
    <name evidence="2" type="ORF">LX16_0208</name>
</gene>
<organism evidence="2 3">
    <name type="scientific">Stackebrandtia albiflava</name>
    <dbReference type="NCBI Taxonomy" id="406432"/>
    <lineage>
        <taxon>Bacteria</taxon>
        <taxon>Bacillati</taxon>
        <taxon>Actinomycetota</taxon>
        <taxon>Actinomycetes</taxon>
        <taxon>Glycomycetales</taxon>
        <taxon>Glycomycetaceae</taxon>
        <taxon>Stackebrandtia</taxon>
    </lineage>
</organism>
<sequence length="136" mass="14378">MPRRATGVPRLAAASLTALAGTLWSGKCALSAVVVVDMFDSAFLVVALFFVVPLVLLGVYAAILIGSGYTLWRHPHHRAAWGWSAGCLVVSLGLAVWLLRPLGMTVVLTVSAVALVMLPVARRSLAPMESVDTSRP</sequence>
<evidence type="ECO:0000256" key="1">
    <source>
        <dbReference type="SAM" id="Phobius"/>
    </source>
</evidence>
<dbReference type="RefSeq" id="WP_147131681.1">
    <property type="nucleotide sequence ID" value="NZ_BAABIJ010000001.1"/>
</dbReference>
<reference evidence="2 3" key="1">
    <citation type="journal article" date="2013" name="Stand. Genomic Sci.">
        <title>Genomic Encyclopedia of Type Strains, Phase I: The one thousand microbial genomes (KMG-I) project.</title>
        <authorList>
            <person name="Kyrpides N.C."/>
            <person name="Woyke T."/>
            <person name="Eisen J.A."/>
            <person name="Garrity G."/>
            <person name="Lilburn T.G."/>
            <person name="Beck B.J."/>
            <person name="Whitman W.B."/>
            <person name="Hugenholtz P."/>
            <person name="Klenk H.P."/>
        </authorList>
    </citation>
    <scope>NUCLEOTIDE SEQUENCE [LARGE SCALE GENOMIC DNA]</scope>
    <source>
        <strain evidence="2 3">DSM 45044</strain>
    </source>
</reference>
<dbReference type="Proteomes" id="UP000321617">
    <property type="component" value="Unassembled WGS sequence"/>
</dbReference>
<dbReference type="EMBL" id="VLLL01000005">
    <property type="protein sequence ID" value="TWJ14523.1"/>
    <property type="molecule type" value="Genomic_DNA"/>
</dbReference>
<dbReference type="AlphaFoldDB" id="A0A562V9H7"/>
<name>A0A562V9H7_9ACTN</name>
<feature type="transmembrane region" description="Helical" evidence="1">
    <location>
        <begin position="104"/>
        <end position="121"/>
    </location>
</feature>
<comment type="caution">
    <text evidence="2">The sequence shown here is derived from an EMBL/GenBank/DDBJ whole genome shotgun (WGS) entry which is preliminary data.</text>
</comment>